<dbReference type="PANTHER" id="PTHR34186:SF2">
    <property type="entry name" value="CYANATE HYDRATASE"/>
    <property type="match status" value="1"/>
</dbReference>
<dbReference type="Pfam" id="PF01697">
    <property type="entry name" value="Glyco_transf_92"/>
    <property type="match status" value="1"/>
</dbReference>
<comment type="similarity">
    <text evidence="3 8">Belongs to the glycosyltransferase 92 family.</text>
</comment>
<dbReference type="EMBL" id="AGSI01000024">
    <property type="protein sequence ID" value="EIE18404.1"/>
    <property type="molecule type" value="Genomic_DNA"/>
</dbReference>
<dbReference type="InterPro" id="IPR010982">
    <property type="entry name" value="Lambda_DNA-bd_dom_sf"/>
</dbReference>
<accession>I0YJ35</accession>
<dbReference type="eggNOG" id="ENOG502RY7W">
    <property type="taxonomic scope" value="Eukaryota"/>
</dbReference>
<dbReference type="AlphaFoldDB" id="I0YJ35"/>
<gene>
    <name evidence="10" type="ORF">COCSUDRAFT_60368</name>
</gene>
<dbReference type="GO" id="GO:0008824">
    <property type="term" value="F:cyanate hydratase activity"/>
    <property type="evidence" value="ECO:0007669"/>
    <property type="project" value="InterPro"/>
</dbReference>
<evidence type="ECO:0000256" key="4">
    <source>
        <dbReference type="ARBA" id="ARBA00022676"/>
    </source>
</evidence>
<comment type="function">
    <text evidence="1">Catalyzes the reaction of cyanate with bicarbonate to produce ammonia and carbon dioxide.</text>
</comment>
<dbReference type="InterPro" id="IPR003712">
    <property type="entry name" value="Cyanate_lyase_C"/>
</dbReference>
<dbReference type="SUPFAM" id="SSF55234">
    <property type="entry name" value="Cyanase C-terminal domain"/>
    <property type="match status" value="1"/>
</dbReference>
<dbReference type="GO" id="GO:0016757">
    <property type="term" value="F:glycosyltransferase activity"/>
    <property type="evidence" value="ECO:0007669"/>
    <property type="project" value="UniProtKB-UniRule"/>
</dbReference>
<dbReference type="SMART" id="SM01116">
    <property type="entry name" value="Cyanate_lyase"/>
    <property type="match status" value="1"/>
</dbReference>
<dbReference type="GO" id="GO:0016020">
    <property type="term" value="C:membrane"/>
    <property type="evidence" value="ECO:0007669"/>
    <property type="project" value="UniProtKB-SubCell"/>
</dbReference>
<feature type="domain" description="Cyanate lyase C-terminal" evidence="9">
    <location>
        <begin position="300"/>
        <end position="373"/>
    </location>
</feature>
<evidence type="ECO:0000259" key="9">
    <source>
        <dbReference type="SMART" id="SM01116"/>
    </source>
</evidence>
<protein>
    <recommendedName>
        <fullName evidence="8">Glycosyltransferase family 92 protein</fullName>
        <ecNumber evidence="8">2.4.1.-</ecNumber>
    </recommendedName>
</protein>
<dbReference type="Gene3D" id="1.10.260.40">
    <property type="entry name" value="lambda repressor-like DNA-binding domains"/>
    <property type="match status" value="1"/>
</dbReference>
<comment type="caution">
    <text evidence="10">The sequence shown here is derived from an EMBL/GenBank/DDBJ whole genome shotgun (WGS) entry which is preliminary data.</text>
</comment>
<dbReference type="InterPro" id="IPR008166">
    <property type="entry name" value="Glyco_transf_92"/>
</dbReference>
<keyword evidence="4 8" id="KW-0328">Glycosyltransferase</keyword>
<dbReference type="KEGG" id="csl:COCSUDRAFT_60368"/>
<evidence type="ECO:0000256" key="3">
    <source>
        <dbReference type="ARBA" id="ARBA00007647"/>
    </source>
</evidence>
<reference evidence="10 11" key="1">
    <citation type="journal article" date="2012" name="Genome Biol.">
        <title>The genome of the polar eukaryotic microalga coccomyxa subellipsoidea reveals traits of cold adaptation.</title>
        <authorList>
            <person name="Blanc G."/>
            <person name="Agarkova I."/>
            <person name="Grimwood J."/>
            <person name="Kuo A."/>
            <person name="Brueggeman A."/>
            <person name="Dunigan D."/>
            <person name="Gurnon J."/>
            <person name="Ladunga I."/>
            <person name="Lindquist E."/>
            <person name="Lucas S."/>
            <person name="Pangilinan J."/>
            <person name="Proschold T."/>
            <person name="Salamov A."/>
            <person name="Schmutz J."/>
            <person name="Weeks D."/>
            <person name="Yamada T."/>
            <person name="Claverie J.M."/>
            <person name="Grigoriev I."/>
            <person name="Van Etten J."/>
            <person name="Lomsadze A."/>
            <person name="Borodovsky M."/>
        </authorList>
    </citation>
    <scope>NUCLEOTIDE SEQUENCE [LARGE SCALE GENOMIC DNA]</scope>
    <source>
        <strain evidence="10 11">C-169</strain>
    </source>
</reference>
<evidence type="ECO:0000313" key="11">
    <source>
        <dbReference type="Proteomes" id="UP000007264"/>
    </source>
</evidence>
<evidence type="ECO:0000256" key="7">
    <source>
        <dbReference type="ARBA" id="ARBA00023239"/>
    </source>
</evidence>
<keyword evidence="7" id="KW-0456">Lyase</keyword>
<organism evidence="10 11">
    <name type="scientific">Coccomyxa subellipsoidea (strain C-169)</name>
    <name type="common">Green microalga</name>
    <dbReference type="NCBI Taxonomy" id="574566"/>
    <lineage>
        <taxon>Eukaryota</taxon>
        <taxon>Viridiplantae</taxon>
        <taxon>Chlorophyta</taxon>
        <taxon>core chlorophytes</taxon>
        <taxon>Trebouxiophyceae</taxon>
        <taxon>Trebouxiophyceae incertae sedis</taxon>
        <taxon>Coccomyxaceae</taxon>
        <taxon>Coccomyxa</taxon>
        <taxon>Coccomyxa subellipsoidea</taxon>
    </lineage>
</organism>
<evidence type="ECO:0000256" key="8">
    <source>
        <dbReference type="RuleBase" id="RU366017"/>
    </source>
</evidence>
<keyword evidence="6" id="KW-0472">Membrane</keyword>
<keyword evidence="11" id="KW-1185">Reference proteome</keyword>
<evidence type="ECO:0000256" key="2">
    <source>
        <dbReference type="ARBA" id="ARBA00004370"/>
    </source>
</evidence>
<proteinExistence type="inferred from homology"/>
<dbReference type="PANTHER" id="PTHR34186">
    <property type="entry name" value="CYANATE HYDRATASE"/>
    <property type="match status" value="1"/>
</dbReference>
<dbReference type="PRINTS" id="PR01693">
    <property type="entry name" value="CYANASE"/>
</dbReference>
<dbReference type="RefSeq" id="XP_005642948.1">
    <property type="nucleotide sequence ID" value="XM_005642891.1"/>
</dbReference>
<dbReference type="Gene3D" id="3.30.1160.10">
    <property type="entry name" value="Cyanate lyase, C-terminal domain"/>
    <property type="match status" value="1"/>
</dbReference>
<dbReference type="InterPro" id="IPR036581">
    <property type="entry name" value="Cyanate_lyase_C_sf"/>
</dbReference>
<dbReference type="GeneID" id="17036315"/>
<dbReference type="GO" id="GO:0003677">
    <property type="term" value="F:DNA binding"/>
    <property type="evidence" value="ECO:0007669"/>
    <property type="project" value="InterPro"/>
</dbReference>
<evidence type="ECO:0000256" key="1">
    <source>
        <dbReference type="ARBA" id="ARBA00003561"/>
    </source>
</evidence>
<dbReference type="OrthoDB" id="10019422at2759"/>
<dbReference type="SUPFAM" id="SSF47413">
    <property type="entry name" value="lambda repressor-like DNA-binding domains"/>
    <property type="match status" value="1"/>
</dbReference>
<evidence type="ECO:0000256" key="5">
    <source>
        <dbReference type="ARBA" id="ARBA00022679"/>
    </source>
</evidence>
<comment type="subcellular location">
    <subcellularLocation>
        <location evidence="2">Membrane</location>
    </subcellularLocation>
</comment>
<evidence type="ECO:0000313" key="10">
    <source>
        <dbReference type="EMBL" id="EIE18404.1"/>
    </source>
</evidence>
<dbReference type="EC" id="2.4.1.-" evidence="8"/>
<keyword evidence="5 8" id="KW-0808">Transferase</keyword>
<dbReference type="STRING" id="574566.I0YJ35"/>
<sequence length="386" mass="43335">MGVEKFFSFVPSGKEYTDGKYNIGDDIPNTILEYLHWSGKFRPEALTLVPHANVQYLIYAPPATSFYFGQFAMMHACWYEQRYAYDFILDADTDEYVWLNSTLANQPQPLHVLLESVPANAATVTLRRYTFPPQCQPGGNINESPSVTRAVVRTAHPDFQPKMILRPKGLLVATNHIPVDVREGMDWSYNPGERVYIKHIRPKGRHIYGLGDGCGDLVRDGTELAPWKEELVYKLLLVKKASGKTFTQIAKEVGLTNLYTAQLFHNQTELKPDTAPALQSAVPGLTDELIEEMKVSPLRQFDPTIIQDPTVYRLYEAIMLYGESIKAIANEEFGDGIMSAIDMFASADDIVGAFGERRMVITLNGKFLPHVEQKTANNTALPPKAK</sequence>
<dbReference type="Proteomes" id="UP000007264">
    <property type="component" value="Unassembled WGS sequence"/>
</dbReference>
<dbReference type="InterPro" id="IPR008076">
    <property type="entry name" value="Cyanase"/>
</dbReference>
<evidence type="ECO:0000256" key="6">
    <source>
        <dbReference type="ARBA" id="ARBA00023136"/>
    </source>
</evidence>
<dbReference type="Pfam" id="PF02560">
    <property type="entry name" value="Cyanate_lyase"/>
    <property type="match status" value="1"/>
</dbReference>
<name>I0YJ35_COCSC</name>